<name>A0ACB9ZER0_9PEZI</name>
<reference evidence="1 2" key="1">
    <citation type="journal article" date="2022" name="New Phytol.">
        <title>Ecological generalism drives hyperdiversity of secondary metabolite gene clusters in xylarialean endophytes.</title>
        <authorList>
            <person name="Franco M.E.E."/>
            <person name="Wisecaver J.H."/>
            <person name="Arnold A.E."/>
            <person name="Ju Y.M."/>
            <person name="Slot J.C."/>
            <person name="Ahrendt S."/>
            <person name="Moore L.P."/>
            <person name="Eastman K.E."/>
            <person name="Scott K."/>
            <person name="Konkel Z."/>
            <person name="Mondo S.J."/>
            <person name="Kuo A."/>
            <person name="Hayes R.D."/>
            <person name="Haridas S."/>
            <person name="Andreopoulos B."/>
            <person name="Riley R."/>
            <person name="LaButti K."/>
            <person name="Pangilinan J."/>
            <person name="Lipzen A."/>
            <person name="Amirebrahimi M."/>
            <person name="Yan J."/>
            <person name="Adam C."/>
            <person name="Keymanesh K."/>
            <person name="Ng V."/>
            <person name="Louie K."/>
            <person name="Northen T."/>
            <person name="Drula E."/>
            <person name="Henrissat B."/>
            <person name="Hsieh H.M."/>
            <person name="Youens-Clark K."/>
            <person name="Lutzoni F."/>
            <person name="Miadlikowska J."/>
            <person name="Eastwood D.C."/>
            <person name="Hamelin R.C."/>
            <person name="Grigoriev I.V."/>
            <person name="U'Ren J.M."/>
        </authorList>
    </citation>
    <scope>NUCLEOTIDE SEQUENCE [LARGE SCALE GENOMIC DNA]</scope>
    <source>
        <strain evidence="1 2">CBS 119005</strain>
    </source>
</reference>
<comment type="caution">
    <text evidence="1">The sequence shown here is derived from an EMBL/GenBank/DDBJ whole genome shotgun (WGS) entry which is preliminary data.</text>
</comment>
<dbReference type="EMBL" id="MU393426">
    <property type="protein sequence ID" value="KAI4869959.1"/>
    <property type="molecule type" value="Genomic_DNA"/>
</dbReference>
<sequence length="392" mass="42981">MASVDPNARYIPLQGLSLAIVVVSSIFLFFSVLAVGGRTYIRFAERVFGLDDGLMLFGTVVYIATVALSSYAAFVGLGSHDDKLNEFFAEEGKKYFTIWILVYVHALATIKSSICITILRIAGTRRTMRIAVWVLLAITWASYLVTFIGDMLFCRPIEATWKPQLVVSGEATCAPMELMIGLSHTATGSTVATDLACAVLPGIILWNTQMNKKAKISAYVLLSFASMASIVTIIRAFYITHYNTPLDNLLFWVGHIALLSNMEIGIGCIASSVPTLRRLFVRKVDSSQASLRKPWDRRGPKSLITFGSLPNHERGSGSRSKFRNPTDTGFSLTTVHAQGDWERLQDGDSDKNTQTENGAHGNGGIRADYTYAVELSQSSKQGKTFYISGEGI</sequence>
<gene>
    <name evidence="1" type="ORF">F4820DRAFT_470101</name>
</gene>
<organism evidence="1 2">
    <name type="scientific">Hypoxylon rubiginosum</name>
    <dbReference type="NCBI Taxonomy" id="110542"/>
    <lineage>
        <taxon>Eukaryota</taxon>
        <taxon>Fungi</taxon>
        <taxon>Dikarya</taxon>
        <taxon>Ascomycota</taxon>
        <taxon>Pezizomycotina</taxon>
        <taxon>Sordariomycetes</taxon>
        <taxon>Xylariomycetidae</taxon>
        <taxon>Xylariales</taxon>
        <taxon>Hypoxylaceae</taxon>
        <taxon>Hypoxylon</taxon>
    </lineage>
</organism>
<protein>
    <submittedName>
        <fullName evidence="1">Uncharacterized protein</fullName>
    </submittedName>
</protein>
<proteinExistence type="predicted"/>
<keyword evidence="2" id="KW-1185">Reference proteome</keyword>
<accession>A0ACB9ZER0</accession>
<evidence type="ECO:0000313" key="1">
    <source>
        <dbReference type="EMBL" id="KAI4869959.1"/>
    </source>
</evidence>
<evidence type="ECO:0000313" key="2">
    <source>
        <dbReference type="Proteomes" id="UP001497700"/>
    </source>
</evidence>
<dbReference type="Proteomes" id="UP001497700">
    <property type="component" value="Unassembled WGS sequence"/>
</dbReference>